<dbReference type="Pfam" id="PF02518">
    <property type="entry name" value="HATPase_c"/>
    <property type="match status" value="1"/>
</dbReference>
<evidence type="ECO:0000256" key="3">
    <source>
        <dbReference type="ARBA" id="ARBA00022553"/>
    </source>
</evidence>
<dbReference type="EMBL" id="LWLN01000002">
    <property type="protein sequence ID" value="OLZ39277.1"/>
    <property type="molecule type" value="Genomic_DNA"/>
</dbReference>
<dbReference type="InterPro" id="IPR005467">
    <property type="entry name" value="His_kinase_dom"/>
</dbReference>
<evidence type="ECO:0000313" key="9">
    <source>
        <dbReference type="EMBL" id="OLZ39277.1"/>
    </source>
</evidence>
<dbReference type="CDD" id="cd00075">
    <property type="entry name" value="HATPase"/>
    <property type="match status" value="1"/>
</dbReference>
<name>A0A1S8ARU5_9EURY</name>
<sequence>MTDRRDDDRTDESETITIDAVPVPVMGYDASAGTPEIAATNDAFDATFDAASTGTSVGDWLRRNRAVDDSTIATACDQLAAGNAIDMEIGVRTDDAERRSLRLRSAGRSSDDDTSDGADGGDAVDGYVLITELKPTSADPVEFDRVASVITHDLRNPLDVAKAHLRAARETGETDHFDQVEEAHDRMERIIRDALTLARGDRAIDASENVAIAAVASDAWATVETEAASLEVAEDLPRLDADPDRLQRLFENLFRNAVEHGSTSPDSAARRDTEHSSTDGPDATESARDEPVHVRVESADRGFSVVDDGPGIPAAERERVFEPGYSSTDAGGGTGLGLTIVERIAHAHDWTVSVAEGSRGGAKFEFRPITDDD</sequence>
<dbReference type="InterPro" id="IPR036097">
    <property type="entry name" value="HisK_dim/P_sf"/>
</dbReference>
<dbReference type="PANTHER" id="PTHR43711">
    <property type="entry name" value="TWO-COMPONENT HISTIDINE KINASE"/>
    <property type="match status" value="1"/>
</dbReference>
<dbReference type="AlphaFoldDB" id="A0A1S8ARU5"/>
<dbReference type="OrthoDB" id="8127at2157"/>
<keyword evidence="6" id="KW-0902">Two-component regulatory system</keyword>
<dbReference type="InterPro" id="IPR003594">
    <property type="entry name" value="HATPase_dom"/>
</dbReference>
<feature type="compositionally biased region" description="Basic and acidic residues" evidence="7">
    <location>
        <begin position="268"/>
        <end position="277"/>
    </location>
</feature>
<feature type="domain" description="Histidine kinase" evidence="8">
    <location>
        <begin position="149"/>
        <end position="372"/>
    </location>
</feature>
<dbReference type="PROSITE" id="PS50109">
    <property type="entry name" value="HIS_KIN"/>
    <property type="match status" value="1"/>
</dbReference>
<dbReference type="SUPFAM" id="SSF55874">
    <property type="entry name" value="ATPase domain of HSP90 chaperone/DNA topoisomerase II/histidine kinase"/>
    <property type="match status" value="1"/>
</dbReference>
<proteinExistence type="predicted"/>
<dbReference type="SMART" id="SM00387">
    <property type="entry name" value="HATPase_c"/>
    <property type="match status" value="1"/>
</dbReference>
<dbReference type="SMART" id="SM00388">
    <property type="entry name" value="HisKA"/>
    <property type="match status" value="1"/>
</dbReference>
<dbReference type="CDD" id="cd00082">
    <property type="entry name" value="HisKA"/>
    <property type="match status" value="1"/>
</dbReference>
<keyword evidence="10" id="KW-1185">Reference proteome</keyword>
<dbReference type="PRINTS" id="PR00344">
    <property type="entry name" value="BCTRLSENSOR"/>
</dbReference>
<keyword evidence="5 9" id="KW-0418">Kinase</keyword>
<keyword evidence="3" id="KW-0597">Phosphoprotein</keyword>
<evidence type="ECO:0000256" key="7">
    <source>
        <dbReference type="SAM" id="MobiDB-lite"/>
    </source>
</evidence>
<evidence type="ECO:0000256" key="6">
    <source>
        <dbReference type="ARBA" id="ARBA00023012"/>
    </source>
</evidence>
<evidence type="ECO:0000256" key="1">
    <source>
        <dbReference type="ARBA" id="ARBA00000085"/>
    </source>
</evidence>
<accession>A0A1S8ARU5</accession>
<evidence type="ECO:0000256" key="4">
    <source>
        <dbReference type="ARBA" id="ARBA00022679"/>
    </source>
</evidence>
<dbReference type="Gene3D" id="3.30.565.10">
    <property type="entry name" value="Histidine kinase-like ATPase, C-terminal domain"/>
    <property type="match status" value="1"/>
</dbReference>
<organism evidence="9 10">
    <name type="scientific">Natrinema saccharevitans</name>
    <dbReference type="NCBI Taxonomy" id="301967"/>
    <lineage>
        <taxon>Archaea</taxon>
        <taxon>Methanobacteriati</taxon>
        <taxon>Methanobacteriota</taxon>
        <taxon>Stenosarchaea group</taxon>
        <taxon>Halobacteria</taxon>
        <taxon>Halobacteriales</taxon>
        <taxon>Natrialbaceae</taxon>
        <taxon>Natrinema</taxon>
    </lineage>
</organism>
<dbReference type="RefSeq" id="WP_076148591.1">
    <property type="nucleotide sequence ID" value="NZ_LWLN01000002.1"/>
</dbReference>
<keyword evidence="4" id="KW-0808">Transferase</keyword>
<protein>
    <recommendedName>
        <fullName evidence="2">histidine kinase</fullName>
        <ecNumber evidence="2">2.7.13.3</ecNumber>
    </recommendedName>
</protein>
<comment type="caution">
    <text evidence="9">The sequence shown here is derived from an EMBL/GenBank/DDBJ whole genome shotgun (WGS) entry which is preliminary data.</text>
</comment>
<feature type="compositionally biased region" description="Basic and acidic residues" evidence="7">
    <location>
        <begin position="285"/>
        <end position="300"/>
    </location>
</feature>
<dbReference type="PANTHER" id="PTHR43711:SF1">
    <property type="entry name" value="HISTIDINE KINASE 1"/>
    <property type="match status" value="1"/>
</dbReference>
<dbReference type="Pfam" id="PF00512">
    <property type="entry name" value="HisKA"/>
    <property type="match status" value="1"/>
</dbReference>
<evidence type="ECO:0000313" key="10">
    <source>
        <dbReference type="Proteomes" id="UP000189370"/>
    </source>
</evidence>
<dbReference type="STRING" id="301967.A6E15_17925"/>
<dbReference type="EC" id="2.7.13.3" evidence="2"/>
<dbReference type="Proteomes" id="UP000189370">
    <property type="component" value="Unassembled WGS sequence"/>
</dbReference>
<dbReference type="InterPro" id="IPR004358">
    <property type="entry name" value="Sig_transdc_His_kin-like_C"/>
</dbReference>
<dbReference type="InterPro" id="IPR003661">
    <property type="entry name" value="HisK_dim/P_dom"/>
</dbReference>
<evidence type="ECO:0000256" key="2">
    <source>
        <dbReference type="ARBA" id="ARBA00012438"/>
    </source>
</evidence>
<reference evidence="10" key="1">
    <citation type="submission" date="2016-04" db="EMBL/GenBank/DDBJ databases">
        <authorList>
            <person name="Chen S.-C."/>
            <person name="Lai M.-C."/>
        </authorList>
    </citation>
    <scope>NUCLEOTIDE SEQUENCE [LARGE SCALE GENOMIC DNA]</scope>
    <source>
        <strain evidence="10">AB14</strain>
    </source>
</reference>
<dbReference type="SUPFAM" id="SSF47384">
    <property type="entry name" value="Homodimeric domain of signal transducing histidine kinase"/>
    <property type="match status" value="1"/>
</dbReference>
<dbReference type="Gene3D" id="1.10.287.130">
    <property type="match status" value="1"/>
</dbReference>
<evidence type="ECO:0000256" key="5">
    <source>
        <dbReference type="ARBA" id="ARBA00022777"/>
    </source>
</evidence>
<gene>
    <name evidence="9" type="ORF">A6E15_17925</name>
</gene>
<feature type="region of interest" description="Disordered" evidence="7">
    <location>
        <begin position="259"/>
        <end position="313"/>
    </location>
</feature>
<evidence type="ECO:0000259" key="8">
    <source>
        <dbReference type="PROSITE" id="PS50109"/>
    </source>
</evidence>
<dbReference type="GO" id="GO:0000155">
    <property type="term" value="F:phosphorelay sensor kinase activity"/>
    <property type="evidence" value="ECO:0007669"/>
    <property type="project" value="InterPro"/>
</dbReference>
<dbReference type="InterPro" id="IPR036890">
    <property type="entry name" value="HATPase_C_sf"/>
</dbReference>
<comment type="catalytic activity">
    <reaction evidence="1">
        <text>ATP + protein L-histidine = ADP + protein N-phospho-L-histidine.</text>
        <dbReference type="EC" id="2.7.13.3"/>
    </reaction>
</comment>
<dbReference type="InterPro" id="IPR050736">
    <property type="entry name" value="Sensor_HK_Regulatory"/>
</dbReference>